<sequence length="813" mass="91565">MWIEKHGQWVDVLGVSCNSFDEKTNNTISRGTSNNIKQLFKIATSVFQVLYVEGEKDSLEEDVRVAKRKRNAKELLISDDQFKAFCDKHQHVVSFVPEPNTLMASTTDSKSITFPSDLKPSNPPIILDLHTSSTSEGYPVMQSTMEKSVCALQDVPNKGKGLVATQKIPKGMRILSEEPVISASCFGIDVRGVQKSIHQQVTSMSEEKRHAFLSMHNIHPYKNDAERYLGIFQTNSLPAETIEDVRAIFLEACRINHACDNNAQKSWNEAIGRHTVHAMRDIDQGEEITITYLAPLKPRKVRQEALKKKFGFICVCRLCSLPLDQSQESDRRLMEIDRLDTVVNLLGMDWFLVSPSRTLGYFDRQVRLYQELGREDVGFAHAFNMAAQLSIANGDLARGRIFAEKGASVWKTTVGNDSTQAIEQGAIAKDPSKHEFYGLSMNWKTKVCETPQGLNQGDFEDWLWRREKPMVPGQLADLRNSTTFPGFASVPGENDIDLDYYESKETWVFAPRRHWCFLGEITDFGTFVRLQMEIKDVDGRKIPLFFHTDGRGAELPHTLVRKGHTVAILYAHSHMFMSMDVGIRHEEPRLIKIFPVSLRNLLAFNDRIQQFSTVRDGMRTCHGCGKKAASLQRCGKCSFFWYCDKVDTLPYVYVSPDTDVNISNAEEPKSSLTPLAKVMLSGNVTTVKLLLHDGASPDKKTRDGRTPMYLAADAPRQRPRMIRLLFESNPATFDDKGPDFVQKNTPLMAAVIGDDPEVVKLLVERGASTEKKNSAGKTASELVDELKPNHENVKKALKLSPRTGAPLGLYRVR</sequence>
<accession>A0ACC1PDL1</accession>
<organism evidence="1 2">
    <name type="scientific">Xylaria curta</name>
    <dbReference type="NCBI Taxonomy" id="42375"/>
    <lineage>
        <taxon>Eukaryota</taxon>
        <taxon>Fungi</taxon>
        <taxon>Dikarya</taxon>
        <taxon>Ascomycota</taxon>
        <taxon>Pezizomycotina</taxon>
        <taxon>Sordariomycetes</taxon>
        <taxon>Xylariomycetidae</taxon>
        <taxon>Xylariales</taxon>
        <taxon>Xylariaceae</taxon>
        <taxon>Xylaria</taxon>
    </lineage>
</organism>
<evidence type="ECO:0000313" key="2">
    <source>
        <dbReference type="Proteomes" id="UP001143856"/>
    </source>
</evidence>
<gene>
    <name evidence="1" type="ORF">NUW58_g3132</name>
</gene>
<keyword evidence="2" id="KW-1185">Reference proteome</keyword>
<comment type="caution">
    <text evidence="1">The sequence shown here is derived from an EMBL/GenBank/DDBJ whole genome shotgun (WGS) entry which is preliminary data.</text>
</comment>
<reference evidence="1" key="1">
    <citation type="submission" date="2022-10" db="EMBL/GenBank/DDBJ databases">
        <title>Genome Sequence of Xylaria curta.</title>
        <authorList>
            <person name="Buettner E."/>
        </authorList>
    </citation>
    <scope>NUCLEOTIDE SEQUENCE</scope>
    <source>
        <strain evidence="1">Babe10</strain>
    </source>
</reference>
<dbReference type="EMBL" id="JAPDGR010000455">
    <property type="protein sequence ID" value="KAJ2990082.1"/>
    <property type="molecule type" value="Genomic_DNA"/>
</dbReference>
<evidence type="ECO:0000313" key="1">
    <source>
        <dbReference type="EMBL" id="KAJ2990082.1"/>
    </source>
</evidence>
<protein>
    <submittedName>
        <fullName evidence="1">Uncharacterized protein</fullName>
    </submittedName>
</protein>
<proteinExistence type="predicted"/>
<dbReference type="Proteomes" id="UP001143856">
    <property type="component" value="Unassembled WGS sequence"/>
</dbReference>
<name>A0ACC1PDL1_9PEZI</name>